<sequence length="344" mass="38333">MPTLSQASEFSRKTFFKVAIVAGILLSIFILWTVGKLIKNSLFPPKPPPATVAFGKLPKLDFSEGIRPPAGITYSLETISGQLPQLATRTKIFILGSEESSFGAAERTKSIVSRIGFTKDPQNVDLHLLKFTDPKDELRTITINTASGIFEFTSNYTQDIKVISSRPRSIDDAKQSAINFLKNFDFDLHEFPPEKIETRTLRIDGNRLTETPALVNANLVEVNFKRLDIDKIPVISPRESSPSAQALVSSNKVVTATLVRQTIEKHNFATYPLKGTAKAFEELKAGYAAFNKNPQDLERFPIRDVALAYLETRNSQGFLMPVYVFKSDKGLVAYVPAIDETWTK</sequence>
<dbReference type="Proteomes" id="UP000178577">
    <property type="component" value="Unassembled WGS sequence"/>
</dbReference>
<comment type="caution">
    <text evidence="2">The sequence shown here is derived from an EMBL/GenBank/DDBJ whole genome shotgun (WGS) entry which is preliminary data.</text>
</comment>
<evidence type="ECO:0000313" key="3">
    <source>
        <dbReference type="Proteomes" id="UP000178577"/>
    </source>
</evidence>
<gene>
    <name evidence="2" type="ORF">A2693_01870</name>
</gene>
<accession>A0A1F5GC06</accession>
<evidence type="ECO:0000256" key="1">
    <source>
        <dbReference type="SAM" id="Phobius"/>
    </source>
</evidence>
<dbReference type="AlphaFoldDB" id="A0A1F5GC06"/>
<keyword evidence="1" id="KW-0812">Transmembrane</keyword>
<feature type="transmembrane region" description="Helical" evidence="1">
    <location>
        <begin position="15"/>
        <end position="34"/>
    </location>
</feature>
<proteinExistence type="predicted"/>
<protein>
    <submittedName>
        <fullName evidence="2">Uncharacterized protein</fullName>
    </submittedName>
</protein>
<name>A0A1F5GC06_9BACT</name>
<keyword evidence="1" id="KW-1133">Transmembrane helix</keyword>
<dbReference type="EMBL" id="MFAY01000011">
    <property type="protein sequence ID" value="OGD89386.1"/>
    <property type="molecule type" value="Genomic_DNA"/>
</dbReference>
<reference evidence="2 3" key="1">
    <citation type="journal article" date="2016" name="Nat. Commun.">
        <title>Thousands of microbial genomes shed light on interconnected biogeochemical processes in an aquifer system.</title>
        <authorList>
            <person name="Anantharaman K."/>
            <person name="Brown C.T."/>
            <person name="Hug L.A."/>
            <person name="Sharon I."/>
            <person name="Castelle C.J."/>
            <person name="Probst A.J."/>
            <person name="Thomas B.C."/>
            <person name="Singh A."/>
            <person name="Wilkins M.J."/>
            <person name="Karaoz U."/>
            <person name="Brodie E.L."/>
            <person name="Williams K.H."/>
            <person name="Hubbard S.S."/>
            <person name="Banfield J.F."/>
        </authorList>
    </citation>
    <scope>NUCLEOTIDE SEQUENCE [LARGE SCALE GENOMIC DNA]</scope>
</reference>
<evidence type="ECO:0000313" key="2">
    <source>
        <dbReference type="EMBL" id="OGD89386.1"/>
    </source>
</evidence>
<keyword evidence="1" id="KW-0472">Membrane</keyword>
<organism evidence="2 3">
    <name type="scientific">Candidatus Curtissbacteria bacterium RIFCSPHIGHO2_01_FULL_40_12</name>
    <dbReference type="NCBI Taxonomy" id="1797710"/>
    <lineage>
        <taxon>Bacteria</taxon>
        <taxon>Candidatus Curtissiibacteriota</taxon>
    </lineage>
</organism>